<protein>
    <recommendedName>
        <fullName evidence="4">C2 domain-containing protein</fullName>
    </recommendedName>
</protein>
<evidence type="ECO:0008006" key="4">
    <source>
        <dbReference type="Google" id="ProtNLM"/>
    </source>
</evidence>
<dbReference type="PANTHER" id="PTHR38365">
    <property type="entry name" value="C2 DOMAIN-CONTAINING PROTEIN-RELATED"/>
    <property type="match status" value="1"/>
</dbReference>
<dbReference type="Gramene" id="OIT06306">
    <property type="protein sequence ID" value="OIT06306"/>
    <property type="gene ID" value="A4A49_55027"/>
</dbReference>
<dbReference type="SUPFAM" id="SSF49562">
    <property type="entry name" value="C2 domain (Calcium/lipid-binding domain, CaLB)"/>
    <property type="match status" value="1"/>
</dbReference>
<dbReference type="InterPro" id="IPR035892">
    <property type="entry name" value="C2_domain_sf"/>
</dbReference>
<gene>
    <name evidence="2" type="ORF">A4A49_55027</name>
</gene>
<evidence type="ECO:0000313" key="3">
    <source>
        <dbReference type="Proteomes" id="UP000187609"/>
    </source>
</evidence>
<keyword evidence="3" id="KW-1185">Reference proteome</keyword>
<evidence type="ECO:0000256" key="1">
    <source>
        <dbReference type="SAM" id="MobiDB-lite"/>
    </source>
</evidence>
<dbReference type="PANTHER" id="PTHR38365:SF1">
    <property type="entry name" value="C2 DOMAIN-CONTAINING PROTEIN"/>
    <property type="match status" value="1"/>
</dbReference>
<dbReference type="AlphaFoldDB" id="A0A1J6INN0"/>
<organism evidence="2 3">
    <name type="scientific">Nicotiana attenuata</name>
    <name type="common">Coyote tobacco</name>
    <dbReference type="NCBI Taxonomy" id="49451"/>
    <lineage>
        <taxon>Eukaryota</taxon>
        <taxon>Viridiplantae</taxon>
        <taxon>Streptophyta</taxon>
        <taxon>Embryophyta</taxon>
        <taxon>Tracheophyta</taxon>
        <taxon>Spermatophyta</taxon>
        <taxon>Magnoliopsida</taxon>
        <taxon>eudicotyledons</taxon>
        <taxon>Gunneridae</taxon>
        <taxon>Pentapetalae</taxon>
        <taxon>asterids</taxon>
        <taxon>lamiids</taxon>
        <taxon>Solanales</taxon>
        <taxon>Solanaceae</taxon>
        <taxon>Nicotianoideae</taxon>
        <taxon>Nicotianeae</taxon>
        <taxon>Nicotiana</taxon>
    </lineage>
</organism>
<accession>A0A1J6INN0</accession>
<proteinExistence type="predicted"/>
<evidence type="ECO:0000313" key="2">
    <source>
        <dbReference type="EMBL" id="OIT06306.1"/>
    </source>
</evidence>
<dbReference type="OMA" id="VIRENCY"/>
<dbReference type="Proteomes" id="UP000187609">
    <property type="component" value="Unassembled WGS sequence"/>
</dbReference>
<reference evidence="2" key="1">
    <citation type="submission" date="2016-11" db="EMBL/GenBank/DDBJ databases">
        <title>The genome of Nicotiana attenuata.</title>
        <authorList>
            <person name="Xu S."/>
            <person name="Brockmoeller T."/>
            <person name="Gaquerel E."/>
            <person name="Navarro A."/>
            <person name="Kuhl H."/>
            <person name="Gase K."/>
            <person name="Ling Z."/>
            <person name="Zhou W."/>
            <person name="Kreitzer C."/>
            <person name="Stanke M."/>
            <person name="Tang H."/>
            <person name="Lyons E."/>
            <person name="Pandey P."/>
            <person name="Pandey S.P."/>
            <person name="Timmermann B."/>
            <person name="Baldwin I.T."/>
        </authorList>
    </citation>
    <scope>NUCLEOTIDE SEQUENCE [LARGE SCALE GENOMIC DNA]</scope>
    <source>
        <strain evidence="2">UT</strain>
    </source>
</reference>
<comment type="caution">
    <text evidence="2">The sequence shown here is derived from an EMBL/GenBank/DDBJ whole genome shotgun (WGS) entry which is preliminary data.</text>
</comment>
<sequence length="202" mass="23808">MNFSGRRFYRPRTPDDDDTTTSRRKYSNNFYYFDNNNNWEEEYVMKLLIRKTSNIYLHNNTFPYYSDGIYGTYRVIVSDERGREFTTSRRRGTPVPAWNEVLEISFSNLPIGQKLKLMVVRQNYYKNPTTGEDEIYYDDPGTSTGEVVVGRATISVPRIVQREEDQEIELVKLVGLDIRVAAIISLKTLLTKVRRRRSYIIE</sequence>
<dbReference type="EMBL" id="MJEQ01037184">
    <property type="protein sequence ID" value="OIT06306.1"/>
    <property type="molecule type" value="Genomic_DNA"/>
</dbReference>
<feature type="region of interest" description="Disordered" evidence="1">
    <location>
        <begin position="1"/>
        <end position="21"/>
    </location>
</feature>
<name>A0A1J6INN0_NICAT</name>